<sequence length="54" mass="6280">NFCSVEAHDEFRPPIGKRIADINFNTVDDLNYKLPFRPPRSKRNAGIDFNTKED</sequence>
<feature type="non-terminal residue" evidence="1">
    <location>
        <position position="1"/>
    </location>
</feature>
<keyword evidence="2" id="KW-1185">Reference proteome</keyword>
<evidence type="ECO:0000313" key="1">
    <source>
        <dbReference type="EMBL" id="CAH3034203.1"/>
    </source>
</evidence>
<organism evidence="1 2">
    <name type="scientific">Pocillopora meandrina</name>
    <dbReference type="NCBI Taxonomy" id="46732"/>
    <lineage>
        <taxon>Eukaryota</taxon>
        <taxon>Metazoa</taxon>
        <taxon>Cnidaria</taxon>
        <taxon>Anthozoa</taxon>
        <taxon>Hexacorallia</taxon>
        <taxon>Scleractinia</taxon>
        <taxon>Astrocoeniina</taxon>
        <taxon>Pocilloporidae</taxon>
        <taxon>Pocillopora</taxon>
    </lineage>
</organism>
<dbReference type="Proteomes" id="UP001159428">
    <property type="component" value="Unassembled WGS sequence"/>
</dbReference>
<name>A0AAU9VRC1_9CNID</name>
<accession>A0AAU9VRC1</accession>
<protein>
    <submittedName>
        <fullName evidence="1">Uncharacterized protein</fullName>
    </submittedName>
</protein>
<dbReference type="EMBL" id="CALNXJ010000002">
    <property type="protein sequence ID" value="CAH3034203.1"/>
    <property type="molecule type" value="Genomic_DNA"/>
</dbReference>
<reference evidence="1 2" key="1">
    <citation type="submission" date="2022-05" db="EMBL/GenBank/DDBJ databases">
        <authorList>
            <consortium name="Genoscope - CEA"/>
            <person name="William W."/>
        </authorList>
    </citation>
    <scope>NUCLEOTIDE SEQUENCE [LARGE SCALE GENOMIC DNA]</scope>
</reference>
<comment type="caution">
    <text evidence="1">The sequence shown here is derived from an EMBL/GenBank/DDBJ whole genome shotgun (WGS) entry which is preliminary data.</text>
</comment>
<dbReference type="AlphaFoldDB" id="A0AAU9VRC1"/>
<gene>
    <name evidence="1" type="ORF">PMEA_00010530</name>
</gene>
<evidence type="ECO:0000313" key="2">
    <source>
        <dbReference type="Proteomes" id="UP001159428"/>
    </source>
</evidence>
<proteinExistence type="predicted"/>